<keyword evidence="1" id="KW-0812">Transmembrane</keyword>
<dbReference type="Proteomes" id="UP000199409">
    <property type="component" value="Unassembled WGS sequence"/>
</dbReference>
<dbReference type="RefSeq" id="WP_092349228.1">
    <property type="nucleotide sequence ID" value="NZ_FNQN01000008.1"/>
</dbReference>
<gene>
    <name evidence="2" type="ORF">SAMN05660420_02555</name>
</gene>
<organism evidence="2 3">
    <name type="scientific">Desulfuromusa kysingii</name>
    <dbReference type="NCBI Taxonomy" id="37625"/>
    <lineage>
        <taxon>Bacteria</taxon>
        <taxon>Pseudomonadati</taxon>
        <taxon>Thermodesulfobacteriota</taxon>
        <taxon>Desulfuromonadia</taxon>
        <taxon>Desulfuromonadales</taxon>
        <taxon>Geopsychrobacteraceae</taxon>
        <taxon>Desulfuromusa</taxon>
    </lineage>
</organism>
<dbReference type="STRING" id="37625.SAMN05660420_02555"/>
<evidence type="ECO:0000313" key="2">
    <source>
        <dbReference type="EMBL" id="SEA59937.1"/>
    </source>
</evidence>
<protein>
    <submittedName>
        <fullName evidence="2">Uncharacterized protein</fullName>
    </submittedName>
</protein>
<reference evidence="2 3" key="1">
    <citation type="submission" date="2016-10" db="EMBL/GenBank/DDBJ databases">
        <authorList>
            <person name="de Groot N.N."/>
        </authorList>
    </citation>
    <scope>NUCLEOTIDE SEQUENCE [LARGE SCALE GENOMIC DNA]</scope>
    <source>
        <strain evidence="2 3">DSM 7343</strain>
    </source>
</reference>
<evidence type="ECO:0000313" key="3">
    <source>
        <dbReference type="Proteomes" id="UP000199409"/>
    </source>
</evidence>
<name>A0A1H4CHV1_9BACT</name>
<proteinExistence type="predicted"/>
<feature type="transmembrane region" description="Helical" evidence="1">
    <location>
        <begin position="40"/>
        <end position="62"/>
    </location>
</feature>
<dbReference type="EMBL" id="FNQN01000008">
    <property type="protein sequence ID" value="SEA59937.1"/>
    <property type="molecule type" value="Genomic_DNA"/>
</dbReference>
<feature type="transmembrane region" description="Helical" evidence="1">
    <location>
        <begin position="74"/>
        <end position="93"/>
    </location>
</feature>
<keyword evidence="1" id="KW-0472">Membrane</keyword>
<keyword evidence="3" id="KW-1185">Reference proteome</keyword>
<sequence>MKLQEKVLLYGFALFSVITSFLFVFYAVNVNFSRDASQWLRLFSYVAGGYGLFNIYILSWAWRIQSAWAPKADMVIAACFFGVVIMDTVREGFSTSMTTIGSILGLALILLANWYAVNKVCHRHHQ</sequence>
<accession>A0A1H4CHV1</accession>
<keyword evidence="1" id="KW-1133">Transmembrane helix</keyword>
<dbReference type="AlphaFoldDB" id="A0A1H4CHV1"/>
<dbReference type="OrthoDB" id="5405778at2"/>
<feature type="transmembrane region" description="Helical" evidence="1">
    <location>
        <begin position="99"/>
        <end position="117"/>
    </location>
</feature>
<evidence type="ECO:0000256" key="1">
    <source>
        <dbReference type="SAM" id="Phobius"/>
    </source>
</evidence>
<feature type="transmembrane region" description="Helical" evidence="1">
    <location>
        <begin position="7"/>
        <end position="28"/>
    </location>
</feature>